<dbReference type="GO" id="GO:0035597">
    <property type="term" value="F:tRNA-2-methylthio-N(6)-dimethylallyladenosine(37) synthase activity"/>
    <property type="evidence" value="ECO:0007669"/>
    <property type="project" value="UniProtKB-EC"/>
</dbReference>
<keyword evidence="4 10" id="KW-0949">S-adenosyl-L-methionine</keyword>
<evidence type="ECO:0000256" key="11">
    <source>
        <dbReference type="SAM" id="MobiDB-lite"/>
    </source>
</evidence>
<comment type="subcellular location">
    <subcellularLocation>
        <location evidence="10">Cytoplasm</location>
    </subcellularLocation>
</comment>
<feature type="binding site" evidence="10">
    <location>
        <position position="184"/>
    </location>
    <ligand>
        <name>[4Fe-4S] cluster</name>
        <dbReference type="ChEBI" id="CHEBI:49883"/>
        <label>2</label>
        <note>4Fe-4S-S-AdoMet</note>
    </ligand>
</feature>
<dbReference type="NCBIfam" id="TIGR01574">
    <property type="entry name" value="miaB-methiolase"/>
    <property type="match status" value="1"/>
</dbReference>
<dbReference type="EC" id="2.8.4.3" evidence="9 10"/>
<dbReference type="InterPro" id="IPR007197">
    <property type="entry name" value="rSAM"/>
</dbReference>
<evidence type="ECO:0000256" key="7">
    <source>
        <dbReference type="ARBA" id="ARBA00023004"/>
    </source>
</evidence>
<evidence type="ECO:0000259" key="12">
    <source>
        <dbReference type="PROSITE" id="PS50926"/>
    </source>
</evidence>
<feature type="region of interest" description="Disordered" evidence="11">
    <location>
        <begin position="483"/>
        <end position="503"/>
    </location>
</feature>
<dbReference type="Pfam" id="PF04055">
    <property type="entry name" value="Radical_SAM"/>
    <property type="match status" value="1"/>
</dbReference>
<evidence type="ECO:0000256" key="2">
    <source>
        <dbReference type="ARBA" id="ARBA00022485"/>
    </source>
</evidence>
<feature type="domain" description="TRAM" evidence="12">
    <location>
        <begin position="396"/>
        <end position="466"/>
    </location>
</feature>
<feature type="domain" description="Radical SAM core" evidence="14">
    <location>
        <begin position="163"/>
        <end position="394"/>
    </location>
</feature>
<dbReference type="PROSITE" id="PS50926">
    <property type="entry name" value="TRAM"/>
    <property type="match status" value="1"/>
</dbReference>
<dbReference type="EMBL" id="JBHSTP010000004">
    <property type="protein sequence ID" value="MFC6357251.1"/>
    <property type="molecule type" value="Genomic_DNA"/>
</dbReference>
<dbReference type="InterPro" id="IPR038135">
    <property type="entry name" value="Methylthiotransferase_N_sf"/>
</dbReference>
<dbReference type="InterPro" id="IPR058240">
    <property type="entry name" value="rSAM_sf"/>
</dbReference>
<dbReference type="RefSeq" id="WP_386732906.1">
    <property type="nucleotide sequence ID" value="NZ_JBHSTP010000004.1"/>
</dbReference>
<dbReference type="Gene3D" id="3.40.50.12160">
    <property type="entry name" value="Methylthiotransferase, N-terminal domain"/>
    <property type="match status" value="1"/>
</dbReference>
<dbReference type="InterPro" id="IPR023404">
    <property type="entry name" value="rSAM_horseshoe"/>
</dbReference>
<comment type="caution">
    <text evidence="15">The sequence shown here is derived from an EMBL/GenBank/DDBJ whole genome shotgun (WGS) entry which is preliminary data.</text>
</comment>
<keyword evidence="8 10" id="KW-0411">Iron-sulfur</keyword>
<evidence type="ECO:0000256" key="10">
    <source>
        <dbReference type="HAMAP-Rule" id="MF_01864"/>
    </source>
</evidence>
<evidence type="ECO:0000256" key="1">
    <source>
        <dbReference type="ARBA" id="ARBA00003234"/>
    </source>
</evidence>
<feature type="binding site" evidence="10">
    <location>
        <position position="34"/>
    </location>
    <ligand>
        <name>[4Fe-4S] cluster</name>
        <dbReference type="ChEBI" id="CHEBI:49883"/>
        <label>1</label>
    </ligand>
</feature>
<keyword evidence="16" id="KW-1185">Reference proteome</keyword>
<comment type="catalytic activity">
    <reaction evidence="10">
        <text>N(6)-dimethylallyladenosine(37) in tRNA + (sulfur carrier)-SH + AH2 + 2 S-adenosyl-L-methionine = 2-methylsulfanyl-N(6)-dimethylallyladenosine(37) in tRNA + (sulfur carrier)-H + 5'-deoxyadenosine + L-methionine + A + S-adenosyl-L-homocysteine + 2 H(+)</text>
        <dbReference type="Rhea" id="RHEA:37067"/>
        <dbReference type="Rhea" id="RHEA-COMP:10375"/>
        <dbReference type="Rhea" id="RHEA-COMP:10376"/>
        <dbReference type="Rhea" id="RHEA-COMP:14737"/>
        <dbReference type="Rhea" id="RHEA-COMP:14739"/>
        <dbReference type="ChEBI" id="CHEBI:13193"/>
        <dbReference type="ChEBI" id="CHEBI:15378"/>
        <dbReference type="ChEBI" id="CHEBI:17319"/>
        <dbReference type="ChEBI" id="CHEBI:17499"/>
        <dbReference type="ChEBI" id="CHEBI:29917"/>
        <dbReference type="ChEBI" id="CHEBI:57844"/>
        <dbReference type="ChEBI" id="CHEBI:57856"/>
        <dbReference type="ChEBI" id="CHEBI:59789"/>
        <dbReference type="ChEBI" id="CHEBI:64428"/>
        <dbReference type="ChEBI" id="CHEBI:74415"/>
        <dbReference type="ChEBI" id="CHEBI:74417"/>
        <dbReference type="EC" id="2.8.4.3"/>
    </reaction>
</comment>
<dbReference type="InterPro" id="IPR005839">
    <property type="entry name" value="Methylthiotransferase"/>
</dbReference>
<dbReference type="InterPro" id="IPR013848">
    <property type="entry name" value="Methylthiotransferase_N"/>
</dbReference>
<dbReference type="Gene3D" id="3.80.30.20">
    <property type="entry name" value="tm_1862 like domain"/>
    <property type="match status" value="1"/>
</dbReference>
<dbReference type="SMART" id="SM00729">
    <property type="entry name" value="Elp3"/>
    <property type="match status" value="1"/>
</dbReference>
<comment type="subunit">
    <text evidence="10">Monomer.</text>
</comment>
<keyword evidence="2 10" id="KW-0004">4Fe-4S</keyword>
<dbReference type="PROSITE" id="PS51449">
    <property type="entry name" value="MTTASE_N"/>
    <property type="match status" value="1"/>
</dbReference>
<evidence type="ECO:0000256" key="3">
    <source>
        <dbReference type="ARBA" id="ARBA00022679"/>
    </source>
</evidence>
<dbReference type="SUPFAM" id="SSF102114">
    <property type="entry name" value="Radical SAM enzymes"/>
    <property type="match status" value="1"/>
</dbReference>
<dbReference type="SFLD" id="SFLDG01061">
    <property type="entry name" value="methylthiotransferase"/>
    <property type="match status" value="1"/>
</dbReference>
<dbReference type="PROSITE" id="PS01278">
    <property type="entry name" value="MTTASE_RADICAL"/>
    <property type="match status" value="1"/>
</dbReference>
<evidence type="ECO:0000259" key="13">
    <source>
        <dbReference type="PROSITE" id="PS51449"/>
    </source>
</evidence>
<evidence type="ECO:0000313" key="16">
    <source>
        <dbReference type="Proteomes" id="UP001596306"/>
    </source>
</evidence>
<dbReference type="SFLD" id="SFLDS00029">
    <property type="entry name" value="Radical_SAM"/>
    <property type="match status" value="1"/>
</dbReference>
<feature type="domain" description="MTTase N-terminal" evidence="13">
    <location>
        <begin position="25"/>
        <end position="140"/>
    </location>
</feature>
<dbReference type="NCBIfam" id="TIGR00089">
    <property type="entry name" value="MiaB/RimO family radical SAM methylthiotransferase"/>
    <property type="match status" value="1"/>
</dbReference>
<dbReference type="PANTHER" id="PTHR43020">
    <property type="entry name" value="CDK5 REGULATORY SUBUNIT-ASSOCIATED PROTEIN 1"/>
    <property type="match status" value="1"/>
</dbReference>
<keyword evidence="10" id="KW-0963">Cytoplasm</keyword>
<comment type="similarity">
    <text evidence="10">Belongs to the methylthiotransferase family. MiaB subfamily.</text>
</comment>
<evidence type="ECO:0000259" key="14">
    <source>
        <dbReference type="PROSITE" id="PS51918"/>
    </source>
</evidence>
<comment type="cofactor">
    <cofactor evidence="10">
        <name>[4Fe-4S] cluster</name>
        <dbReference type="ChEBI" id="CHEBI:49883"/>
    </cofactor>
    <text evidence="10">Binds 2 [4Fe-4S] clusters. One cluster is coordinated with 3 cysteines and an exchangeable S-adenosyl-L-methionine.</text>
</comment>
<evidence type="ECO:0000256" key="4">
    <source>
        <dbReference type="ARBA" id="ARBA00022691"/>
    </source>
</evidence>
<evidence type="ECO:0000256" key="5">
    <source>
        <dbReference type="ARBA" id="ARBA00022694"/>
    </source>
</evidence>
<accession>A0ABW1VH29</accession>
<name>A0ABW1VH29_9MICO</name>
<feature type="binding site" evidence="10">
    <location>
        <position position="103"/>
    </location>
    <ligand>
        <name>[4Fe-4S] cluster</name>
        <dbReference type="ChEBI" id="CHEBI:49883"/>
        <label>1</label>
    </ligand>
</feature>
<dbReference type="Proteomes" id="UP001596306">
    <property type="component" value="Unassembled WGS sequence"/>
</dbReference>
<evidence type="ECO:0000256" key="6">
    <source>
        <dbReference type="ARBA" id="ARBA00022723"/>
    </source>
</evidence>
<dbReference type="CDD" id="cd01335">
    <property type="entry name" value="Radical_SAM"/>
    <property type="match status" value="1"/>
</dbReference>
<dbReference type="HAMAP" id="MF_01864">
    <property type="entry name" value="tRNA_metthiotr_MiaB"/>
    <property type="match status" value="1"/>
</dbReference>
<gene>
    <name evidence="10 15" type="primary">miaB</name>
    <name evidence="15" type="ORF">ACFQB0_14155</name>
</gene>
<organism evidence="15 16">
    <name type="scientific">Luethyella okanaganae</name>
    <dbReference type="NCBI Taxonomy" id="69372"/>
    <lineage>
        <taxon>Bacteria</taxon>
        <taxon>Bacillati</taxon>
        <taxon>Actinomycetota</taxon>
        <taxon>Actinomycetes</taxon>
        <taxon>Micrococcales</taxon>
        <taxon>Microbacteriaceae</taxon>
        <taxon>Luethyella</taxon>
    </lineage>
</organism>
<keyword evidence="6 10" id="KW-0479">Metal-binding</keyword>
<comment type="function">
    <text evidence="1 10">Catalyzes the methylthiolation of N6-(dimethylallyl)adenosine (i(6)A), leading to the formation of 2-methylthio-N6-(dimethylallyl)adenosine (ms(2)i(6)A) at position 37 in tRNAs that read codons beginning with uridine.</text>
</comment>
<dbReference type="SFLD" id="SFLDG01082">
    <property type="entry name" value="B12-binding_domain_containing"/>
    <property type="match status" value="1"/>
</dbReference>
<dbReference type="InterPro" id="IPR006638">
    <property type="entry name" value="Elp3/MiaA/NifB-like_rSAM"/>
</dbReference>
<keyword evidence="3 10" id="KW-0808">Transferase</keyword>
<evidence type="ECO:0000256" key="9">
    <source>
        <dbReference type="ARBA" id="ARBA00033765"/>
    </source>
</evidence>
<dbReference type="InterPro" id="IPR020612">
    <property type="entry name" value="Methylthiotransferase_CS"/>
</dbReference>
<dbReference type="SFLD" id="SFLDF00273">
    <property type="entry name" value="(dimethylallyl)adenosine_tRNA"/>
    <property type="match status" value="1"/>
</dbReference>
<keyword evidence="5 10" id="KW-0819">tRNA processing</keyword>
<protein>
    <recommendedName>
        <fullName evidence="9 10">tRNA-2-methylthio-N(6)-dimethylallyladenosine synthase</fullName>
        <ecNumber evidence="9 10">2.8.4.3</ecNumber>
    </recommendedName>
    <alternativeName>
        <fullName evidence="10">(Dimethylallyl)adenosine tRNA methylthiotransferase MiaB</fullName>
    </alternativeName>
    <alternativeName>
        <fullName evidence="10">tRNA-i(6)A37 methylthiotransferase</fullName>
    </alternativeName>
</protein>
<dbReference type="Pfam" id="PF00919">
    <property type="entry name" value="UPF0004"/>
    <property type="match status" value="1"/>
</dbReference>
<reference evidence="16" key="1">
    <citation type="journal article" date="2019" name="Int. J. Syst. Evol. Microbiol.">
        <title>The Global Catalogue of Microorganisms (GCM) 10K type strain sequencing project: providing services to taxonomists for standard genome sequencing and annotation.</title>
        <authorList>
            <consortium name="The Broad Institute Genomics Platform"/>
            <consortium name="The Broad Institute Genome Sequencing Center for Infectious Disease"/>
            <person name="Wu L."/>
            <person name="Ma J."/>
        </authorList>
    </citation>
    <scope>NUCLEOTIDE SEQUENCE [LARGE SCALE GENOMIC DNA]</scope>
    <source>
        <strain evidence="16">CCUG 43304</strain>
    </source>
</reference>
<dbReference type="PROSITE" id="PS51918">
    <property type="entry name" value="RADICAL_SAM"/>
    <property type="match status" value="1"/>
</dbReference>
<dbReference type="InterPro" id="IPR006463">
    <property type="entry name" value="MiaB_methiolase"/>
</dbReference>
<evidence type="ECO:0000256" key="8">
    <source>
        <dbReference type="ARBA" id="ARBA00023014"/>
    </source>
</evidence>
<feature type="binding site" evidence="10">
    <location>
        <position position="181"/>
    </location>
    <ligand>
        <name>[4Fe-4S] cluster</name>
        <dbReference type="ChEBI" id="CHEBI:49883"/>
        <label>2</label>
        <note>4Fe-4S-S-AdoMet</note>
    </ligand>
</feature>
<proteinExistence type="inferred from homology"/>
<feature type="binding site" evidence="10">
    <location>
        <position position="177"/>
    </location>
    <ligand>
        <name>[4Fe-4S] cluster</name>
        <dbReference type="ChEBI" id="CHEBI:49883"/>
        <label>2</label>
        <note>4Fe-4S-S-AdoMet</note>
    </ligand>
</feature>
<dbReference type="InterPro" id="IPR002792">
    <property type="entry name" value="TRAM_dom"/>
</dbReference>
<evidence type="ECO:0000313" key="15">
    <source>
        <dbReference type="EMBL" id="MFC6357251.1"/>
    </source>
</evidence>
<dbReference type="PANTHER" id="PTHR43020:SF2">
    <property type="entry name" value="MITOCHONDRIAL TRNA METHYLTHIOTRANSFERASE CDK5RAP1"/>
    <property type="match status" value="1"/>
</dbReference>
<feature type="region of interest" description="Disordered" evidence="11">
    <location>
        <begin position="521"/>
        <end position="545"/>
    </location>
</feature>
<sequence>MSTVSEAATIVAPSSASHDAEGRARTYEVRTYGCQMNVHDSERLSGSLEAAGYVRAEGVDPDVVVINTCAVRENADNKLYGNLGHLASVKKRHDGMQIAVGGCLAQKDKNVILEKAPWVDVVFGTHNMGSLPSLLERARHNDEAQIEILDALETFPSTLPTKRDSSYSGWVSVSVGCNNTCTFCIVPSLRGKERDRRPGEVLAEIQALVDDGAVEVTLLGQNVNSYGVEFGDRLAFGKLLRAAGKIDGLERIRFTSPHPAAFTDDVIDAMAETSAVMPQLHMPLQSGSDRVLKMMRRSYRSEKFLGILDRVRAKIPHAAISTDVIVGFPGETEEDFEQTLRVVEAARFASAFTFQYSIRPGTPAATMPDQVPKHVVQQRYERLLALQDRISWEENKKVVGRQVELLVANGEGKKDAATHRMSGRARDSRLVHFEVPDGSEIPRPGDMVTVTVTQAAPFHLLADSIDDEPLRIRRTRAGDAWDRGEAESCGVPAQPGSTGAVPGGPVSLGFPSLRLSPRSELPLTAPGVSTMPIYDPSDDERAFRR</sequence>
<keyword evidence="7 10" id="KW-0408">Iron</keyword>
<feature type="binding site" evidence="10">
    <location>
        <position position="69"/>
    </location>
    <ligand>
        <name>[4Fe-4S] cluster</name>
        <dbReference type="ChEBI" id="CHEBI:49883"/>
        <label>1</label>
    </ligand>
</feature>